<reference evidence="1" key="1">
    <citation type="submission" date="2021-08" db="EMBL/GenBank/DDBJ databases">
        <title>WGS assembly of Ceratopteris richardii.</title>
        <authorList>
            <person name="Marchant D.B."/>
            <person name="Chen G."/>
            <person name="Jenkins J."/>
            <person name="Shu S."/>
            <person name="Leebens-Mack J."/>
            <person name="Grimwood J."/>
            <person name="Schmutz J."/>
            <person name="Soltis P."/>
            <person name="Soltis D."/>
            <person name="Chen Z.-H."/>
        </authorList>
    </citation>
    <scope>NUCLEOTIDE SEQUENCE</scope>
    <source>
        <strain evidence="1">Whitten #5841</strain>
        <tissue evidence="1">Leaf</tissue>
    </source>
</reference>
<organism evidence="1 2">
    <name type="scientific">Ceratopteris richardii</name>
    <name type="common">Triangle waterfern</name>
    <dbReference type="NCBI Taxonomy" id="49495"/>
    <lineage>
        <taxon>Eukaryota</taxon>
        <taxon>Viridiplantae</taxon>
        <taxon>Streptophyta</taxon>
        <taxon>Embryophyta</taxon>
        <taxon>Tracheophyta</taxon>
        <taxon>Polypodiopsida</taxon>
        <taxon>Polypodiidae</taxon>
        <taxon>Polypodiales</taxon>
        <taxon>Pteridineae</taxon>
        <taxon>Pteridaceae</taxon>
        <taxon>Parkerioideae</taxon>
        <taxon>Ceratopteris</taxon>
    </lineage>
</organism>
<dbReference type="EMBL" id="CM035413">
    <property type="protein sequence ID" value="KAH7431080.1"/>
    <property type="molecule type" value="Genomic_DNA"/>
</dbReference>
<dbReference type="Proteomes" id="UP000825935">
    <property type="component" value="Chromosome 8"/>
</dbReference>
<protein>
    <submittedName>
        <fullName evidence="1">Uncharacterized protein</fullName>
    </submittedName>
</protein>
<comment type="caution">
    <text evidence="1">The sequence shown here is derived from an EMBL/GenBank/DDBJ whole genome shotgun (WGS) entry which is preliminary data.</text>
</comment>
<dbReference type="AlphaFoldDB" id="A0A8T2U989"/>
<name>A0A8T2U989_CERRI</name>
<sequence length="132" mass="15555">MLVKWGYQQIINRCYKGIVKIVMDNRFAKMRPTVSQWPSMHDNDQPECMLHMHLGHLKDGYTNDRYWQVEANTMLISTWKILMSILTGWRQGSVSSWKCLNLQCISSVKDILWIKTATILVFVNGIFFRNEL</sequence>
<accession>A0A8T2U989</accession>
<evidence type="ECO:0000313" key="2">
    <source>
        <dbReference type="Proteomes" id="UP000825935"/>
    </source>
</evidence>
<proteinExistence type="predicted"/>
<keyword evidence="2" id="KW-1185">Reference proteome</keyword>
<gene>
    <name evidence="1" type="ORF">KP509_08G029000</name>
</gene>
<evidence type="ECO:0000313" key="1">
    <source>
        <dbReference type="EMBL" id="KAH7431080.1"/>
    </source>
</evidence>